<comment type="caution">
    <text evidence="1">The sequence shown here is derived from an EMBL/GenBank/DDBJ whole genome shotgun (WGS) entry which is preliminary data.</text>
</comment>
<dbReference type="AlphaFoldDB" id="A0A4S4N907"/>
<evidence type="ECO:0000313" key="2">
    <source>
        <dbReference type="Proteomes" id="UP000306602"/>
    </source>
</evidence>
<evidence type="ECO:0000313" key="1">
    <source>
        <dbReference type="EMBL" id="THH35724.1"/>
    </source>
</evidence>
<protein>
    <submittedName>
        <fullName evidence="1">DUF3572 family protein</fullName>
    </submittedName>
</protein>
<organism evidence="1 2">
    <name type="scientific">Aliishimia ponticola</name>
    <dbReference type="NCBI Taxonomy" id="2499833"/>
    <lineage>
        <taxon>Bacteria</taxon>
        <taxon>Pseudomonadati</taxon>
        <taxon>Pseudomonadota</taxon>
        <taxon>Alphaproteobacteria</taxon>
        <taxon>Rhodobacterales</taxon>
        <taxon>Paracoccaceae</taxon>
        <taxon>Aliishimia</taxon>
    </lineage>
</organism>
<proteinExistence type="predicted"/>
<sequence length="93" mass="10221">MLSQESAETFALGVLQWLAGQDDLLGVFLGASGLSEQGLRERAGDPEVLGAVLDFVMMDDQWVRQCCDHLEQPYESLMQARAALPGGEQVHWT</sequence>
<dbReference type="RefSeq" id="WP_136463194.1">
    <property type="nucleotide sequence ID" value="NZ_SRKY01000003.1"/>
</dbReference>
<dbReference type="InterPro" id="IPR021955">
    <property type="entry name" value="DUF3572"/>
</dbReference>
<name>A0A4S4N907_9RHOB</name>
<reference evidence="1 2" key="1">
    <citation type="submission" date="2019-04" db="EMBL/GenBank/DDBJ databases">
        <title>Shimia ponticola sp. nov., isolated from seawater.</title>
        <authorList>
            <person name="Kim Y.-O."/>
            <person name="Yoon J.-H."/>
        </authorList>
    </citation>
    <scope>NUCLEOTIDE SEQUENCE [LARGE SCALE GENOMIC DNA]</scope>
    <source>
        <strain evidence="1 2">MYP11</strain>
    </source>
</reference>
<dbReference type="OrthoDB" id="7356934at2"/>
<keyword evidence="2" id="KW-1185">Reference proteome</keyword>
<dbReference type="Proteomes" id="UP000306602">
    <property type="component" value="Unassembled WGS sequence"/>
</dbReference>
<gene>
    <name evidence="1" type="ORF">E4Z66_11590</name>
</gene>
<dbReference type="Pfam" id="PF12096">
    <property type="entry name" value="DUF3572"/>
    <property type="match status" value="1"/>
</dbReference>
<accession>A0A4S4N907</accession>
<dbReference type="EMBL" id="SRKY01000003">
    <property type="protein sequence ID" value="THH35724.1"/>
    <property type="molecule type" value="Genomic_DNA"/>
</dbReference>